<organism evidence="2">
    <name type="scientific">marine metagenome</name>
    <dbReference type="NCBI Taxonomy" id="408172"/>
    <lineage>
        <taxon>unclassified sequences</taxon>
        <taxon>metagenomes</taxon>
        <taxon>ecological metagenomes</taxon>
    </lineage>
</organism>
<protein>
    <recommendedName>
        <fullName evidence="1">N-acetyltransferase domain-containing protein</fullName>
    </recommendedName>
</protein>
<dbReference type="EMBL" id="UINC01030343">
    <property type="protein sequence ID" value="SVB14590.1"/>
    <property type="molecule type" value="Genomic_DNA"/>
</dbReference>
<dbReference type="Gene3D" id="3.40.630.30">
    <property type="match status" value="1"/>
</dbReference>
<evidence type="ECO:0000259" key="1">
    <source>
        <dbReference type="PROSITE" id="PS51186"/>
    </source>
</evidence>
<dbReference type="GO" id="GO:0016747">
    <property type="term" value="F:acyltransferase activity, transferring groups other than amino-acyl groups"/>
    <property type="evidence" value="ECO:0007669"/>
    <property type="project" value="InterPro"/>
</dbReference>
<gene>
    <name evidence="2" type="ORF">METZ01_LOCUS167444</name>
</gene>
<sequence length="91" mass="11040">ILGCLMITYEWSDWRNGLFWWIQSVYVKKEYRRKGVFRKMYNFIHGKAISDKKCTGIRLYVENNNSVAQNVYNNLGMVETHYKLFEKDFNK</sequence>
<dbReference type="CDD" id="cd04301">
    <property type="entry name" value="NAT_SF"/>
    <property type="match status" value="1"/>
</dbReference>
<proteinExistence type="predicted"/>
<accession>A0A382BL78</accession>
<feature type="non-terminal residue" evidence="2">
    <location>
        <position position="1"/>
    </location>
</feature>
<dbReference type="SUPFAM" id="SSF55729">
    <property type="entry name" value="Acyl-CoA N-acyltransferases (Nat)"/>
    <property type="match status" value="1"/>
</dbReference>
<evidence type="ECO:0000313" key="2">
    <source>
        <dbReference type="EMBL" id="SVB14590.1"/>
    </source>
</evidence>
<dbReference type="PROSITE" id="PS51186">
    <property type="entry name" value="GNAT"/>
    <property type="match status" value="1"/>
</dbReference>
<reference evidence="2" key="1">
    <citation type="submission" date="2018-05" db="EMBL/GenBank/DDBJ databases">
        <authorList>
            <person name="Lanie J.A."/>
            <person name="Ng W.-L."/>
            <person name="Kazmierczak K.M."/>
            <person name="Andrzejewski T.M."/>
            <person name="Davidsen T.M."/>
            <person name="Wayne K.J."/>
            <person name="Tettelin H."/>
            <person name="Glass J.I."/>
            <person name="Rusch D."/>
            <person name="Podicherti R."/>
            <person name="Tsui H.-C.T."/>
            <person name="Winkler M.E."/>
        </authorList>
    </citation>
    <scope>NUCLEOTIDE SEQUENCE</scope>
</reference>
<name>A0A382BL78_9ZZZZ</name>
<feature type="domain" description="N-acetyltransferase" evidence="1">
    <location>
        <begin position="1"/>
        <end position="91"/>
    </location>
</feature>
<dbReference type="InterPro" id="IPR016181">
    <property type="entry name" value="Acyl_CoA_acyltransferase"/>
</dbReference>
<dbReference type="Pfam" id="PF00583">
    <property type="entry name" value="Acetyltransf_1"/>
    <property type="match status" value="1"/>
</dbReference>
<dbReference type="AlphaFoldDB" id="A0A382BL78"/>
<dbReference type="InterPro" id="IPR000182">
    <property type="entry name" value="GNAT_dom"/>
</dbReference>